<feature type="chain" id="PRO_5046744580" evidence="1">
    <location>
        <begin position="21"/>
        <end position="142"/>
    </location>
</feature>
<protein>
    <submittedName>
        <fullName evidence="2">Nuclear transport factor 2 family protein</fullName>
    </submittedName>
</protein>
<evidence type="ECO:0000256" key="1">
    <source>
        <dbReference type="SAM" id="SignalP"/>
    </source>
</evidence>
<organism evidence="2 3">
    <name type="scientific">Agaribacillus aureus</name>
    <dbReference type="NCBI Taxonomy" id="3051825"/>
    <lineage>
        <taxon>Bacteria</taxon>
        <taxon>Pseudomonadati</taxon>
        <taxon>Bacteroidota</taxon>
        <taxon>Cytophagia</taxon>
        <taxon>Cytophagales</taxon>
        <taxon>Splendidivirgaceae</taxon>
        <taxon>Agaribacillus</taxon>
    </lineage>
</organism>
<feature type="signal peptide" evidence="1">
    <location>
        <begin position="1"/>
        <end position="20"/>
    </location>
</feature>
<dbReference type="PROSITE" id="PS51257">
    <property type="entry name" value="PROKAR_LIPOPROTEIN"/>
    <property type="match status" value="1"/>
</dbReference>
<proteinExistence type="predicted"/>
<dbReference type="InterPro" id="IPR032710">
    <property type="entry name" value="NTF2-like_dom_sf"/>
</dbReference>
<reference evidence="2" key="1">
    <citation type="submission" date="2023-06" db="EMBL/GenBank/DDBJ databases">
        <title>Genomic of Agaribacillus aureum.</title>
        <authorList>
            <person name="Wang G."/>
        </authorList>
    </citation>
    <scope>NUCLEOTIDE SEQUENCE</scope>
    <source>
        <strain evidence="2">BMA12</strain>
    </source>
</reference>
<keyword evidence="3" id="KW-1185">Reference proteome</keyword>
<accession>A0ABT8LAU1</accession>
<keyword evidence="1" id="KW-0732">Signal</keyword>
<comment type="caution">
    <text evidence="2">The sequence shown here is derived from an EMBL/GenBank/DDBJ whole genome shotgun (WGS) entry which is preliminary data.</text>
</comment>
<evidence type="ECO:0000313" key="2">
    <source>
        <dbReference type="EMBL" id="MDN5214778.1"/>
    </source>
</evidence>
<dbReference type="RefSeq" id="WP_346760117.1">
    <property type="nucleotide sequence ID" value="NZ_JAUJEB010000005.1"/>
</dbReference>
<dbReference type="SUPFAM" id="SSF54427">
    <property type="entry name" value="NTF2-like"/>
    <property type="match status" value="1"/>
</dbReference>
<evidence type="ECO:0000313" key="3">
    <source>
        <dbReference type="Proteomes" id="UP001172083"/>
    </source>
</evidence>
<dbReference type="EMBL" id="JAUJEB010000005">
    <property type="protein sequence ID" value="MDN5214778.1"/>
    <property type="molecule type" value="Genomic_DNA"/>
</dbReference>
<dbReference type="Gene3D" id="3.10.450.50">
    <property type="match status" value="1"/>
</dbReference>
<gene>
    <name evidence="2" type="ORF">QQ020_22050</name>
</gene>
<dbReference type="Proteomes" id="UP001172083">
    <property type="component" value="Unassembled WGS sequence"/>
</dbReference>
<name>A0ABT8LAU1_9BACT</name>
<sequence>MKTNILTLAMSLLLATACQAQSNKEEKLVKQVIMNFSSFGDQQDADGLDKLLDANFRIVMNQLFGSKEVSVMDKTTYLEKIRTKEFGGDKREVKIQNLQIDGKTALARVTLKGTKMTMVSMLQLIKNHAGHWQLVSDLPTIL</sequence>
<dbReference type="InterPro" id="IPR039437">
    <property type="entry name" value="FrzH/put_lumazine-bd"/>
</dbReference>
<dbReference type="Pfam" id="PF12893">
    <property type="entry name" value="Lumazine_bd_2"/>
    <property type="match status" value="1"/>
</dbReference>